<comment type="caution">
    <text evidence="3">The sequence shown here is derived from an EMBL/GenBank/DDBJ whole genome shotgun (WGS) entry which is preliminary data.</text>
</comment>
<sequence>MISKSEREQIIALIKKEVVPAIGCTEPIAVALCVAKATETLGKKPEKISVLLSANILKNAMGVGIPGTGMIGLPIAIALGAIIGKSDYQLEVLKDCTPEAVEEGKKMIDSQAIEIGLKYGIEEKLYIEVKCSAGKDEATAIISGGHTKFVYVSKNSDVILNEKVAGENELNDDELNLSLHKVYEFATTAPLDEIRFILESKRLNKQAAERSLKGHYGHELGKTLMGCKNERDIMGDNTFTHILSYTSAACDARMAGAMIPVMSNSGSGNQGIAATMPVVVYAEDNNKTEEELIRALTLSHLTVIYIKQSLGRLSALCGCVVAATGSSCGITYLMGGEYQQIVYAVQNMIANLTGMICDGAKPSCALKVTSGVSTAVFSAIMAMEQKCVTSVEGIIEDDVDLSIRNLTRIGSVGMNETDKVVLDIMTHKSCEY</sequence>
<evidence type="ECO:0000313" key="4">
    <source>
        <dbReference type="Proteomes" id="UP000783796"/>
    </source>
</evidence>
<reference evidence="3" key="1">
    <citation type="journal article" date="2021" name="PeerJ">
        <title>Extensive microbial diversity within the chicken gut microbiome revealed by metagenomics and culture.</title>
        <authorList>
            <person name="Gilroy R."/>
            <person name="Ravi A."/>
            <person name="Getino M."/>
            <person name="Pursley I."/>
            <person name="Horton D.L."/>
            <person name="Alikhan N.F."/>
            <person name="Baker D."/>
            <person name="Gharbi K."/>
            <person name="Hall N."/>
            <person name="Watson M."/>
            <person name="Adriaenssens E.M."/>
            <person name="Foster-Nyarko E."/>
            <person name="Jarju S."/>
            <person name="Secka A."/>
            <person name="Antonio M."/>
            <person name="Oren A."/>
            <person name="Chaudhuri R.R."/>
            <person name="La Ragione R."/>
            <person name="Hildebrand F."/>
            <person name="Pallen M.J."/>
        </authorList>
    </citation>
    <scope>NUCLEOTIDE SEQUENCE</scope>
    <source>
        <strain evidence="3">G4-2901</strain>
    </source>
</reference>
<evidence type="ECO:0000256" key="1">
    <source>
        <dbReference type="HAMAP-Rule" id="MF_01845"/>
    </source>
</evidence>
<dbReference type="Pfam" id="PF03313">
    <property type="entry name" value="SDH_alpha"/>
    <property type="match status" value="1"/>
</dbReference>
<gene>
    <name evidence="3" type="ORF">H9777_06955</name>
</gene>
<comment type="similarity">
    <text evidence="1">Belongs to the UPF0597 family.</text>
</comment>
<protein>
    <recommendedName>
        <fullName evidence="1">UPF0597 protein H9777_06955</fullName>
    </recommendedName>
</protein>
<dbReference type="EMBL" id="JAHLFW010000063">
    <property type="protein sequence ID" value="MBU3838041.1"/>
    <property type="molecule type" value="Genomic_DNA"/>
</dbReference>
<reference evidence="3" key="2">
    <citation type="submission" date="2021-04" db="EMBL/GenBank/DDBJ databases">
        <authorList>
            <person name="Gilroy R."/>
        </authorList>
    </citation>
    <scope>NUCLEOTIDE SEQUENCE</scope>
    <source>
        <strain evidence="3">G4-2901</strain>
    </source>
</reference>
<dbReference type="InterPro" id="IPR021144">
    <property type="entry name" value="UPF0597"/>
</dbReference>
<dbReference type="InterPro" id="IPR005130">
    <property type="entry name" value="Ser_deHydtase-like_asu"/>
</dbReference>
<organism evidence="3 4">
    <name type="scientific">Candidatus Phocaeicola faecigallinarum</name>
    <dbReference type="NCBI Taxonomy" id="2838732"/>
    <lineage>
        <taxon>Bacteria</taxon>
        <taxon>Pseudomonadati</taxon>
        <taxon>Bacteroidota</taxon>
        <taxon>Bacteroidia</taxon>
        <taxon>Bacteroidales</taxon>
        <taxon>Bacteroidaceae</taxon>
        <taxon>Phocaeicola</taxon>
    </lineage>
</organism>
<dbReference type="AlphaFoldDB" id="A0A948TBQ7"/>
<feature type="domain" description="Serine dehydratase-like alpha subunit" evidence="2">
    <location>
        <begin position="88"/>
        <end position="422"/>
    </location>
</feature>
<dbReference type="HAMAP" id="MF_01845">
    <property type="entry name" value="UPF0597"/>
    <property type="match status" value="1"/>
</dbReference>
<proteinExistence type="inferred from homology"/>
<name>A0A948TBQ7_9BACT</name>
<evidence type="ECO:0000259" key="2">
    <source>
        <dbReference type="Pfam" id="PF03313"/>
    </source>
</evidence>
<evidence type="ECO:0000313" key="3">
    <source>
        <dbReference type="EMBL" id="MBU3838041.1"/>
    </source>
</evidence>
<accession>A0A948TBQ7</accession>
<dbReference type="GO" id="GO:0019450">
    <property type="term" value="P:L-cysteine catabolic process to pyruvate"/>
    <property type="evidence" value="ECO:0007669"/>
    <property type="project" value="TreeGrafter"/>
</dbReference>
<dbReference type="PIRSF" id="PIRSF006054">
    <property type="entry name" value="UCP006054"/>
    <property type="match status" value="1"/>
</dbReference>
<dbReference type="PANTHER" id="PTHR30501">
    <property type="entry name" value="UPF0597 PROTEIN YHAM"/>
    <property type="match status" value="1"/>
</dbReference>
<dbReference type="GO" id="GO:0080146">
    <property type="term" value="F:L-cysteine desulfhydrase activity"/>
    <property type="evidence" value="ECO:0007669"/>
    <property type="project" value="TreeGrafter"/>
</dbReference>
<dbReference type="Proteomes" id="UP000783796">
    <property type="component" value="Unassembled WGS sequence"/>
</dbReference>
<keyword evidence="3" id="KW-0456">Lyase</keyword>
<dbReference type="PANTHER" id="PTHR30501:SF2">
    <property type="entry name" value="UPF0597 PROTEIN YHAM"/>
    <property type="match status" value="1"/>
</dbReference>